<proteinExistence type="predicted"/>
<feature type="domain" description="Lysozyme inhibitor LprI-like N-terminal" evidence="1">
    <location>
        <begin position="58"/>
        <end position="154"/>
    </location>
</feature>
<dbReference type="PANTHER" id="PTHR39176">
    <property type="entry name" value="PERIPLASMIC PROTEIN-RELATED"/>
    <property type="match status" value="1"/>
</dbReference>
<evidence type="ECO:0000259" key="1">
    <source>
        <dbReference type="Pfam" id="PF07007"/>
    </source>
</evidence>
<dbReference type="RefSeq" id="WP_108851773.1">
    <property type="nucleotide sequence ID" value="NZ_OMOQ01000001.1"/>
</dbReference>
<sequence>MTRILSLGVFAMGLVLFLTATGVAQTPVLDRAQVEGCFAATPVGSVDPDCLGAAATACQSATPDGETTLGITACIQAETQVWDEILNREYRETRGHISSQPGLADQLLAAQRAWIAFRDAECGLAYSLWLDGSMRTIAAANCLLDLTARRSFELRDMGGY</sequence>
<keyword evidence="3" id="KW-1185">Reference proteome</keyword>
<dbReference type="PANTHER" id="PTHR39176:SF1">
    <property type="entry name" value="PERIPLASMIC PROTEIN"/>
    <property type="match status" value="1"/>
</dbReference>
<dbReference type="InterPro" id="IPR009739">
    <property type="entry name" value="LprI-like_N"/>
</dbReference>
<dbReference type="OrthoDB" id="7340239at2"/>
<reference evidence="2 3" key="1">
    <citation type="submission" date="2018-03" db="EMBL/GenBank/DDBJ databases">
        <authorList>
            <person name="Keele B.F."/>
        </authorList>
    </citation>
    <scope>NUCLEOTIDE SEQUENCE [LARGE SCALE GENOMIC DNA]</scope>
    <source>
        <strain evidence="2 3">CECT 8626</strain>
    </source>
</reference>
<evidence type="ECO:0000313" key="3">
    <source>
        <dbReference type="Proteomes" id="UP000244924"/>
    </source>
</evidence>
<name>A0A2R8B3Z7_9RHOB</name>
<gene>
    <name evidence="2" type="ORF">DEA8626_00833</name>
</gene>
<organism evidence="2 3">
    <name type="scientific">Albidovulum aquaemixtae</name>
    <dbReference type="NCBI Taxonomy" id="1542388"/>
    <lineage>
        <taxon>Bacteria</taxon>
        <taxon>Pseudomonadati</taxon>
        <taxon>Pseudomonadota</taxon>
        <taxon>Alphaproteobacteria</taxon>
        <taxon>Rhodobacterales</taxon>
        <taxon>Paracoccaceae</taxon>
        <taxon>Albidovulum</taxon>
    </lineage>
</organism>
<dbReference type="AlphaFoldDB" id="A0A2R8B3Z7"/>
<dbReference type="EMBL" id="OMOQ01000001">
    <property type="protein sequence ID" value="SPH17315.1"/>
    <property type="molecule type" value="Genomic_DNA"/>
</dbReference>
<accession>A0A2R8B3Z7</accession>
<dbReference type="Gene3D" id="1.20.1270.180">
    <property type="match status" value="1"/>
</dbReference>
<dbReference type="Proteomes" id="UP000244924">
    <property type="component" value="Unassembled WGS sequence"/>
</dbReference>
<dbReference type="Pfam" id="PF07007">
    <property type="entry name" value="LprI"/>
    <property type="match status" value="1"/>
</dbReference>
<evidence type="ECO:0000313" key="2">
    <source>
        <dbReference type="EMBL" id="SPH17315.1"/>
    </source>
</evidence>
<protein>
    <recommendedName>
        <fullName evidence="1">Lysozyme inhibitor LprI-like N-terminal domain-containing protein</fullName>
    </recommendedName>
</protein>